<evidence type="ECO:0000256" key="1">
    <source>
        <dbReference type="ARBA" id="ARBA00022737"/>
    </source>
</evidence>
<feature type="domain" description="Sortilin N-terminal" evidence="2">
    <location>
        <begin position="8"/>
        <end position="144"/>
    </location>
</feature>
<dbReference type="KEGG" id="lbc:LACBIDRAFT_303185"/>
<dbReference type="HOGENOM" id="CLU_1896567_0_0_1"/>
<dbReference type="GO" id="GO:0005794">
    <property type="term" value="C:Golgi apparatus"/>
    <property type="evidence" value="ECO:0007669"/>
    <property type="project" value="TreeGrafter"/>
</dbReference>
<dbReference type="PANTHER" id="PTHR12106">
    <property type="entry name" value="SORTILIN RELATED"/>
    <property type="match status" value="1"/>
</dbReference>
<gene>
    <name evidence="3" type="ORF">LACBIDRAFT_303185</name>
</gene>
<dbReference type="Proteomes" id="UP000001194">
    <property type="component" value="Unassembled WGS sequence"/>
</dbReference>
<reference evidence="3 4" key="1">
    <citation type="journal article" date="2008" name="Nature">
        <title>The genome of Laccaria bicolor provides insights into mycorrhizal symbiosis.</title>
        <authorList>
            <person name="Martin F."/>
            <person name="Aerts A."/>
            <person name="Ahren D."/>
            <person name="Brun A."/>
            <person name="Danchin E.G.J."/>
            <person name="Duchaussoy F."/>
            <person name="Gibon J."/>
            <person name="Kohler A."/>
            <person name="Lindquist E."/>
            <person name="Pereda V."/>
            <person name="Salamov A."/>
            <person name="Shapiro H.J."/>
            <person name="Wuyts J."/>
            <person name="Blaudez D."/>
            <person name="Buee M."/>
            <person name="Brokstein P."/>
            <person name="Canbaeck B."/>
            <person name="Cohen D."/>
            <person name="Courty P.E."/>
            <person name="Coutinho P.M."/>
            <person name="Delaruelle C."/>
            <person name="Detter J.C."/>
            <person name="Deveau A."/>
            <person name="DiFazio S."/>
            <person name="Duplessis S."/>
            <person name="Fraissinet-Tachet L."/>
            <person name="Lucic E."/>
            <person name="Frey-Klett P."/>
            <person name="Fourrey C."/>
            <person name="Feussner I."/>
            <person name="Gay G."/>
            <person name="Grimwood J."/>
            <person name="Hoegger P.J."/>
            <person name="Jain P."/>
            <person name="Kilaru S."/>
            <person name="Labbe J."/>
            <person name="Lin Y.C."/>
            <person name="Legue V."/>
            <person name="Le Tacon F."/>
            <person name="Marmeisse R."/>
            <person name="Melayah D."/>
            <person name="Montanini B."/>
            <person name="Muratet M."/>
            <person name="Nehls U."/>
            <person name="Niculita-Hirzel H."/>
            <person name="Oudot-Le Secq M.P."/>
            <person name="Peter M."/>
            <person name="Quesneville H."/>
            <person name="Rajashekar B."/>
            <person name="Reich M."/>
            <person name="Rouhier N."/>
            <person name="Schmutz J."/>
            <person name="Yin T."/>
            <person name="Chalot M."/>
            <person name="Henrissat B."/>
            <person name="Kuees U."/>
            <person name="Lucas S."/>
            <person name="Van de Peer Y."/>
            <person name="Podila G.K."/>
            <person name="Polle A."/>
            <person name="Pukkila P.J."/>
            <person name="Richardson P.M."/>
            <person name="Rouze P."/>
            <person name="Sanders I.R."/>
            <person name="Stajich J.E."/>
            <person name="Tunlid A."/>
            <person name="Tuskan G."/>
            <person name="Grigoriev I.V."/>
        </authorList>
    </citation>
    <scope>NUCLEOTIDE SEQUENCE [LARGE SCALE GENOMIC DNA]</scope>
    <source>
        <strain evidence="4">S238N-H82 / ATCC MYA-4686</strain>
    </source>
</reference>
<dbReference type="EMBL" id="DS547113">
    <property type="protein sequence ID" value="EDR05453.1"/>
    <property type="molecule type" value="Genomic_DNA"/>
</dbReference>
<dbReference type="OrthoDB" id="443634at2759"/>
<accession>B0DJ34</accession>
<keyword evidence="4" id="KW-1185">Reference proteome</keyword>
<protein>
    <submittedName>
        <fullName evidence="3">Predicted protein</fullName>
    </submittedName>
</protein>
<dbReference type="GO" id="GO:0006623">
    <property type="term" value="P:protein targeting to vacuole"/>
    <property type="evidence" value="ECO:0007669"/>
    <property type="project" value="TreeGrafter"/>
</dbReference>
<evidence type="ECO:0000313" key="3">
    <source>
        <dbReference type="EMBL" id="EDR05453.1"/>
    </source>
</evidence>
<dbReference type="GO" id="GO:0016020">
    <property type="term" value="C:membrane"/>
    <property type="evidence" value="ECO:0007669"/>
    <property type="project" value="TreeGrafter"/>
</dbReference>
<dbReference type="InterPro" id="IPR050310">
    <property type="entry name" value="VPS10-sortilin"/>
</dbReference>
<dbReference type="InParanoid" id="B0DJ34"/>
<dbReference type="AlphaFoldDB" id="B0DJ34"/>
<keyword evidence="1" id="KW-0677">Repeat</keyword>
<dbReference type="GeneID" id="6079555"/>
<dbReference type="GO" id="GO:0006895">
    <property type="term" value="P:Golgi to endosome transport"/>
    <property type="evidence" value="ECO:0007669"/>
    <property type="project" value="TreeGrafter"/>
</dbReference>
<sequence>MLFSRMIPERRSWELEVSLDGNHFATGKFPPSVHPETHAYTVLGSSTKSLFLRMTMSEDPAPFWGDILQSNSNGAYFGLALEIANRDEWGYIDFGKMIGLDGIALVNIVSNPADATLSGQKQLQSRIAHNIGSTRRPLTPPVVD</sequence>
<name>B0DJ34_LACBS</name>
<dbReference type="RefSeq" id="XP_001884011.1">
    <property type="nucleotide sequence ID" value="XM_001883976.1"/>
</dbReference>
<dbReference type="InterPro" id="IPR031778">
    <property type="entry name" value="Sortilin_N"/>
</dbReference>
<organism evidence="4">
    <name type="scientific">Laccaria bicolor (strain S238N-H82 / ATCC MYA-4686)</name>
    <name type="common">Bicoloured deceiver</name>
    <name type="synonym">Laccaria laccata var. bicolor</name>
    <dbReference type="NCBI Taxonomy" id="486041"/>
    <lineage>
        <taxon>Eukaryota</taxon>
        <taxon>Fungi</taxon>
        <taxon>Dikarya</taxon>
        <taxon>Basidiomycota</taxon>
        <taxon>Agaricomycotina</taxon>
        <taxon>Agaricomycetes</taxon>
        <taxon>Agaricomycetidae</taxon>
        <taxon>Agaricales</taxon>
        <taxon>Agaricineae</taxon>
        <taxon>Hydnangiaceae</taxon>
        <taxon>Laccaria</taxon>
    </lineage>
</organism>
<proteinExistence type="predicted"/>
<dbReference type="PANTHER" id="PTHR12106:SF27">
    <property type="entry name" value="SORTILIN-RELATED RECEPTOR"/>
    <property type="match status" value="1"/>
</dbReference>
<dbReference type="STRING" id="486041.B0DJ34"/>
<dbReference type="GO" id="GO:0005829">
    <property type="term" value="C:cytosol"/>
    <property type="evidence" value="ECO:0007669"/>
    <property type="project" value="GOC"/>
</dbReference>
<dbReference type="GO" id="GO:0006896">
    <property type="term" value="P:Golgi to vacuole transport"/>
    <property type="evidence" value="ECO:0007669"/>
    <property type="project" value="TreeGrafter"/>
</dbReference>
<evidence type="ECO:0000313" key="4">
    <source>
        <dbReference type="Proteomes" id="UP000001194"/>
    </source>
</evidence>
<evidence type="ECO:0000259" key="2">
    <source>
        <dbReference type="Pfam" id="PF15902"/>
    </source>
</evidence>
<dbReference type="Pfam" id="PF15902">
    <property type="entry name" value="Sortilin-Vps10"/>
    <property type="match status" value="1"/>
</dbReference>